<dbReference type="SUPFAM" id="SSF56112">
    <property type="entry name" value="Protein kinase-like (PK-like)"/>
    <property type="match status" value="1"/>
</dbReference>
<dbReference type="EMBL" id="FOOI01000018">
    <property type="protein sequence ID" value="SFH45180.1"/>
    <property type="molecule type" value="Genomic_DNA"/>
</dbReference>
<dbReference type="Proteomes" id="UP000199052">
    <property type="component" value="Unassembled WGS sequence"/>
</dbReference>
<dbReference type="GO" id="GO:0016740">
    <property type="term" value="F:transferase activity"/>
    <property type="evidence" value="ECO:0007669"/>
    <property type="project" value="UniProtKB-KW"/>
</dbReference>
<keyword evidence="5" id="KW-1185">Reference proteome</keyword>
<organism evidence="3 4">
    <name type="scientific">Actinopolymorpha cephalotaxi</name>
    <dbReference type="NCBI Taxonomy" id="504797"/>
    <lineage>
        <taxon>Bacteria</taxon>
        <taxon>Bacillati</taxon>
        <taxon>Actinomycetota</taxon>
        <taxon>Actinomycetes</taxon>
        <taxon>Propionibacteriales</taxon>
        <taxon>Actinopolymorphaceae</taxon>
        <taxon>Actinopolymorpha</taxon>
    </lineage>
</organism>
<evidence type="ECO:0000313" key="2">
    <source>
        <dbReference type="EMBL" id="NYH85339.1"/>
    </source>
</evidence>
<reference evidence="3 4" key="1">
    <citation type="submission" date="2016-10" db="EMBL/GenBank/DDBJ databases">
        <authorList>
            <person name="de Groot N.N."/>
        </authorList>
    </citation>
    <scope>NUCLEOTIDE SEQUENCE [LARGE SCALE GENOMIC DNA]</scope>
    <source>
        <strain evidence="3 4">CPCC 202808</strain>
    </source>
</reference>
<proteinExistence type="predicted"/>
<accession>A0A1I3A5K3</accession>
<sequence length="184" mass="19563">MSRTAGGTHAVDLAGDQVTKRFPASDGGCAEREWRALTLLHEHASGLAPEPLPMQTVHTAVPVDALRQVPVRPGRQAGLVTQVRRWTAESPALVDGRVGHALSAGLAWLERSGLEADGPTGVRPVFGPGDGNLANYLWDGRRVRIVDFEDSGRSDRAFELAEVTEHVPALHRAGPGPHATGPGR</sequence>
<dbReference type="EMBL" id="JACBZA010000001">
    <property type="protein sequence ID" value="NYH85339.1"/>
    <property type="molecule type" value="Genomic_DNA"/>
</dbReference>
<reference evidence="2 5" key="2">
    <citation type="submission" date="2020-07" db="EMBL/GenBank/DDBJ databases">
        <title>Sequencing the genomes of 1000 actinobacteria strains.</title>
        <authorList>
            <person name="Klenk H.-P."/>
        </authorList>
    </citation>
    <scope>NUCLEOTIDE SEQUENCE [LARGE SCALE GENOMIC DNA]</scope>
    <source>
        <strain evidence="2 5">DSM 45117</strain>
    </source>
</reference>
<dbReference type="Gene3D" id="3.90.1200.10">
    <property type="match status" value="1"/>
</dbReference>
<dbReference type="AlphaFoldDB" id="A0A1I3A5K3"/>
<dbReference type="RefSeq" id="WP_202818342.1">
    <property type="nucleotide sequence ID" value="NZ_FOOI01000018.1"/>
</dbReference>
<dbReference type="InterPro" id="IPR011009">
    <property type="entry name" value="Kinase-like_dom_sf"/>
</dbReference>
<protein>
    <submittedName>
        <fullName evidence="3">Phosphotransferase enzyme family protein</fullName>
    </submittedName>
</protein>
<evidence type="ECO:0000259" key="1">
    <source>
        <dbReference type="Pfam" id="PF01636"/>
    </source>
</evidence>
<feature type="domain" description="Aminoglycoside phosphotransferase" evidence="1">
    <location>
        <begin position="75"/>
        <end position="163"/>
    </location>
</feature>
<dbReference type="STRING" id="504797.SAMN05421678_11848"/>
<dbReference type="InterPro" id="IPR002575">
    <property type="entry name" value="Aminoglycoside_PTrfase"/>
</dbReference>
<evidence type="ECO:0000313" key="5">
    <source>
        <dbReference type="Proteomes" id="UP000533017"/>
    </source>
</evidence>
<name>A0A1I3A5K3_9ACTN</name>
<dbReference type="Pfam" id="PF01636">
    <property type="entry name" value="APH"/>
    <property type="match status" value="1"/>
</dbReference>
<evidence type="ECO:0000313" key="4">
    <source>
        <dbReference type="Proteomes" id="UP000199052"/>
    </source>
</evidence>
<evidence type="ECO:0000313" key="3">
    <source>
        <dbReference type="EMBL" id="SFH45180.1"/>
    </source>
</evidence>
<dbReference type="Proteomes" id="UP000533017">
    <property type="component" value="Unassembled WGS sequence"/>
</dbReference>
<keyword evidence="3" id="KW-0808">Transferase</keyword>
<gene>
    <name evidence="2" type="ORF">FHR37_004190</name>
    <name evidence="3" type="ORF">SAMN05421678_11848</name>
</gene>